<dbReference type="InterPro" id="IPR008197">
    <property type="entry name" value="WAP_dom"/>
</dbReference>
<dbReference type="PANTHER" id="PTHR45938:SF7">
    <property type="entry name" value="WAP, KAZAL, IMMUNOGLOBULIN, KUNITZ AND NTR DOMAIN-CONTAINING PROTEIN 2"/>
    <property type="match status" value="1"/>
</dbReference>
<keyword evidence="7" id="KW-0677">Repeat</keyword>
<evidence type="ECO:0000313" key="21">
    <source>
        <dbReference type="Proteomes" id="UP001274896"/>
    </source>
</evidence>
<dbReference type="Gene3D" id="4.10.410.10">
    <property type="entry name" value="Pancreatic trypsin inhibitor Kunitz domain"/>
    <property type="match status" value="2"/>
</dbReference>
<organism evidence="20 21">
    <name type="scientific">Hemibagrus guttatus</name>
    <dbReference type="NCBI Taxonomy" id="175788"/>
    <lineage>
        <taxon>Eukaryota</taxon>
        <taxon>Metazoa</taxon>
        <taxon>Chordata</taxon>
        <taxon>Craniata</taxon>
        <taxon>Vertebrata</taxon>
        <taxon>Euteleostomi</taxon>
        <taxon>Actinopterygii</taxon>
        <taxon>Neopterygii</taxon>
        <taxon>Teleostei</taxon>
        <taxon>Ostariophysi</taxon>
        <taxon>Siluriformes</taxon>
        <taxon>Bagridae</taxon>
        <taxon>Hemibagrus</taxon>
    </lineage>
</organism>
<evidence type="ECO:0000259" key="15">
    <source>
        <dbReference type="PROSITE" id="PS50189"/>
    </source>
</evidence>
<dbReference type="FunFam" id="3.30.60.30:FF:000014">
    <property type="entry name" value="WAP, Kazal, immunoglobulin, Kunitz and NTR domain-containing protein 2"/>
    <property type="match status" value="1"/>
</dbReference>
<evidence type="ECO:0000256" key="4">
    <source>
        <dbReference type="ARBA" id="ARBA00022608"/>
    </source>
</evidence>
<dbReference type="SMART" id="SM00131">
    <property type="entry name" value="KU"/>
    <property type="match status" value="2"/>
</dbReference>
<dbReference type="InterPro" id="IPR003598">
    <property type="entry name" value="Ig_sub2"/>
</dbReference>
<evidence type="ECO:0000256" key="12">
    <source>
        <dbReference type="ARBA" id="ARBA00023319"/>
    </source>
</evidence>
<evidence type="ECO:0000259" key="17">
    <source>
        <dbReference type="PROSITE" id="PS50835"/>
    </source>
</evidence>
<dbReference type="GO" id="GO:0048019">
    <property type="term" value="F:receptor antagonist activity"/>
    <property type="evidence" value="ECO:0007669"/>
    <property type="project" value="TreeGrafter"/>
</dbReference>
<dbReference type="CDD" id="cd22605">
    <property type="entry name" value="Kunitz_WFIKKN_1-like"/>
    <property type="match status" value="1"/>
</dbReference>
<evidence type="ECO:0000256" key="7">
    <source>
        <dbReference type="ARBA" id="ARBA00022737"/>
    </source>
</evidence>
<dbReference type="GO" id="GO:0007179">
    <property type="term" value="P:transforming growth factor beta receptor signaling pathway"/>
    <property type="evidence" value="ECO:0007669"/>
    <property type="project" value="TreeGrafter"/>
</dbReference>
<evidence type="ECO:0000256" key="13">
    <source>
        <dbReference type="SAM" id="MobiDB-lite"/>
    </source>
</evidence>
<keyword evidence="12" id="KW-0393">Immunoglobulin domain</keyword>
<dbReference type="GO" id="GO:0005615">
    <property type="term" value="C:extracellular space"/>
    <property type="evidence" value="ECO:0007669"/>
    <property type="project" value="TreeGrafter"/>
</dbReference>
<evidence type="ECO:0000256" key="11">
    <source>
        <dbReference type="ARBA" id="ARBA00023215"/>
    </source>
</evidence>
<dbReference type="FunFam" id="2.60.40.10:FF:000473">
    <property type="entry name" value="WAP, Kazal, immunoglobulin, Kunitz and NTR domain-containing protein 2"/>
    <property type="match status" value="1"/>
</dbReference>
<dbReference type="SUPFAM" id="SSF50242">
    <property type="entry name" value="TIMP-like"/>
    <property type="match status" value="1"/>
</dbReference>
<dbReference type="Pfam" id="PF00095">
    <property type="entry name" value="WAP"/>
    <property type="match status" value="1"/>
</dbReference>
<dbReference type="InterPro" id="IPR003599">
    <property type="entry name" value="Ig_sub"/>
</dbReference>
<dbReference type="PROSITE" id="PS50835">
    <property type="entry name" value="IG_LIKE"/>
    <property type="match status" value="1"/>
</dbReference>
<dbReference type="GO" id="GO:0050431">
    <property type="term" value="F:transforming growth factor beta binding"/>
    <property type="evidence" value="ECO:0007669"/>
    <property type="project" value="TreeGrafter"/>
</dbReference>
<comment type="subcellular location">
    <subcellularLocation>
        <location evidence="1">Secreted</location>
    </subcellularLocation>
</comment>
<evidence type="ECO:0000256" key="1">
    <source>
        <dbReference type="ARBA" id="ARBA00004613"/>
    </source>
</evidence>
<dbReference type="InterPro" id="IPR036058">
    <property type="entry name" value="Kazal_dom_sf"/>
</dbReference>
<dbReference type="FunFam" id="4.10.410.10:FF:000002">
    <property type="entry name" value="WAP, follistatin/kazal, immunoglobulin, kunitz and netrin domain-containing 2"/>
    <property type="match status" value="1"/>
</dbReference>
<accession>A0AAE0UYK1</accession>
<dbReference type="PRINTS" id="PR00759">
    <property type="entry name" value="BASICPTASE"/>
</dbReference>
<dbReference type="Gene3D" id="4.10.75.10">
    <property type="entry name" value="Elafin-like"/>
    <property type="match status" value="1"/>
</dbReference>
<dbReference type="SMART" id="SM00408">
    <property type="entry name" value="IGc2"/>
    <property type="match status" value="1"/>
</dbReference>
<keyword evidence="4" id="KW-0483">Metalloprotease inhibitor</keyword>
<dbReference type="InterPro" id="IPR018933">
    <property type="entry name" value="Netrin_module_non-TIMP"/>
</dbReference>
<dbReference type="InterPro" id="IPR002350">
    <property type="entry name" value="Kazal_dom"/>
</dbReference>
<keyword evidence="10" id="KW-0325">Glycoprotein</keyword>
<feature type="signal peptide" evidence="14">
    <location>
        <begin position="1"/>
        <end position="24"/>
    </location>
</feature>
<comment type="caution">
    <text evidence="20">The sequence shown here is derived from an EMBL/GenBank/DDBJ whole genome shotgun (WGS) entry which is preliminary data.</text>
</comment>
<dbReference type="Proteomes" id="UP001274896">
    <property type="component" value="Unassembled WGS sequence"/>
</dbReference>
<evidence type="ECO:0000256" key="2">
    <source>
        <dbReference type="ARBA" id="ARBA00005743"/>
    </source>
</evidence>
<keyword evidence="11" id="KW-0481">Metalloenzyme inhibitor</keyword>
<dbReference type="SMART" id="SM00217">
    <property type="entry name" value="WAP"/>
    <property type="match status" value="1"/>
</dbReference>
<dbReference type="InterPro" id="IPR013783">
    <property type="entry name" value="Ig-like_fold"/>
</dbReference>
<dbReference type="InterPro" id="IPR013098">
    <property type="entry name" value="Ig_I-set"/>
</dbReference>
<feature type="domain" description="BPTI/Kunitz inhibitor" evidence="16">
    <location>
        <begin position="315"/>
        <end position="365"/>
    </location>
</feature>
<evidence type="ECO:0000259" key="19">
    <source>
        <dbReference type="PROSITE" id="PS51465"/>
    </source>
</evidence>
<dbReference type="SUPFAM" id="SSF48726">
    <property type="entry name" value="Immunoglobulin"/>
    <property type="match status" value="1"/>
</dbReference>
<dbReference type="InterPro" id="IPR036880">
    <property type="entry name" value="Kunitz_BPTI_sf"/>
</dbReference>
<dbReference type="InterPro" id="IPR036645">
    <property type="entry name" value="Elafin-like_sf"/>
</dbReference>
<dbReference type="InterPro" id="IPR020901">
    <property type="entry name" value="Prtase_inh_Kunz-CS"/>
</dbReference>
<dbReference type="PROSITE" id="PS51390">
    <property type="entry name" value="WAP"/>
    <property type="match status" value="1"/>
</dbReference>
<dbReference type="PROSITE" id="PS50189">
    <property type="entry name" value="NTR"/>
    <property type="match status" value="1"/>
</dbReference>
<dbReference type="CDD" id="cd22606">
    <property type="entry name" value="Kunitz_WFIKKN_2-like"/>
    <property type="match status" value="1"/>
</dbReference>
<dbReference type="FunFam" id="4.10.75.10:FF:000002">
    <property type="entry name" value="WAP, Kazal, immunoglobulin, Kunitz and NTR domain-containing protein 2"/>
    <property type="match status" value="1"/>
</dbReference>
<feature type="region of interest" description="Disordered" evidence="13">
    <location>
        <begin position="294"/>
        <end position="321"/>
    </location>
</feature>
<dbReference type="PROSITE" id="PS00280">
    <property type="entry name" value="BPTI_KUNITZ_1"/>
    <property type="match status" value="1"/>
</dbReference>
<evidence type="ECO:0000256" key="5">
    <source>
        <dbReference type="ARBA" id="ARBA00022690"/>
    </source>
</evidence>
<keyword evidence="21" id="KW-1185">Reference proteome</keyword>
<dbReference type="AlphaFoldDB" id="A0AAE0UYK1"/>
<dbReference type="EMBL" id="JAUCMX010000012">
    <property type="protein sequence ID" value="KAK3529322.1"/>
    <property type="molecule type" value="Genomic_DNA"/>
</dbReference>
<feature type="domain" description="WAP" evidence="18">
    <location>
        <begin position="31"/>
        <end position="84"/>
    </location>
</feature>
<dbReference type="SUPFAM" id="SSF57362">
    <property type="entry name" value="BPTI-like"/>
    <property type="match status" value="2"/>
</dbReference>
<evidence type="ECO:0000256" key="10">
    <source>
        <dbReference type="ARBA" id="ARBA00023180"/>
    </source>
</evidence>
<keyword evidence="9" id="KW-1015">Disulfide bond</keyword>
<reference evidence="20" key="1">
    <citation type="submission" date="2023-06" db="EMBL/GenBank/DDBJ databases">
        <title>Male Hemibagrus guttatus genome.</title>
        <authorList>
            <person name="Bian C."/>
        </authorList>
    </citation>
    <scope>NUCLEOTIDE SEQUENCE</scope>
    <source>
        <strain evidence="20">Male_cb2023</strain>
        <tissue evidence="20">Muscle</tissue>
    </source>
</reference>
<gene>
    <name evidence="20" type="ORF">QTP70_029152</name>
</gene>
<evidence type="ECO:0000256" key="9">
    <source>
        <dbReference type="ARBA" id="ARBA00023157"/>
    </source>
</evidence>
<dbReference type="PROSITE" id="PS50279">
    <property type="entry name" value="BPTI_KUNITZ_2"/>
    <property type="match status" value="2"/>
</dbReference>
<feature type="non-terminal residue" evidence="20">
    <location>
        <position position="560"/>
    </location>
</feature>
<dbReference type="Pfam" id="PF07679">
    <property type="entry name" value="I-set"/>
    <property type="match status" value="1"/>
</dbReference>
<feature type="domain" description="NTR" evidence="15">
    <location>
        <begin position="423"/>
        <end position="552"/>
    </location>
</feature>
<keyword evidence="6 14" id="KW-0732">Signal</keyword>
<feature type="compositionally biased region" description="Basic and acidic residues" evidence="13">
    <location>
        <begin position="295"/>
        <end position="305"/>
    </location>
</feature>
<dbReference type="Pfam" id="PF00014">
    <property type="entry name" value="Kunitz_BPTI"/>
    <property type="match status" value="2"/>
</dbReference>
<protein>
    <recommendedName>
        <fullName evidence="22">WAP, follistatin/kazal, immunoglobulin, kunitz and netrin domain containing 2</fullName>
    </recommendedName>
</protein>
<name>A0AAE0UYK1_9TELE</name>
<keyword evidence="8" id="KW-0722">Serine protease inhibitor</keyword>
<comment type="similarity">
    <text evidence="2">Belongs to the WFIKKN family.</text>
</comment>
<dbReference type="PROSITE" id="PS51465">
    <property type="entry name" value="KAZAL_2"/>
    <property type="match status" value="1"/>
</dbReference>
<dbReference type="SUPFAM" id="SSF100895">
    <property type="entry name" value="Kazal-type serine protease inhibitors"/>
    <property type="match status" value="1"/>
</dbReference>
<dbReference type="InterPro" id="IPR002223">
    <property type="entry name" value="Kunitz_BPTI"/>
</dbReference>
<evidence type="ECO:0000259" key="18">
    <source>
        <dbReference type="PROSITE" id="PS51390"/>
    </source>
</evidence>
<feature type="domain" description="BPTI/Kunitz inhibitor" evidence="16">
    <location>
        <begin position="373"/>
        <end position="423"/>
    </location>
</feature>
<dbReference type="Gene3D" id="2.40.50.120">
    <property type="match status" value="1"/>
</dbReference>
<dbReference type="PANTHER" id="PTHR45938">
    <property type="entry name" value="ACP24A4-RELATED"/>
    <property type="match status" value="1"/>
</dbReference>
<dbReference type="InterPro" id="IPR008993">
    <property type="entry name" value="TIMP-like_OB-fold"/>
</dbReference>
<keyword evidence="5" id="KW-0646">Protease inhibitor</keyword>
<dbReference type="Gene3D" id="2.60.40.10">
    <property type="entry name" value="Immunoglobulins"/>
    <property type="match status" value="1"/>
</dbReference>
<dbReference type="Gene3D" id="3.30.60.30">
    <property type="match status" value="1"/>
</dbReference>
<evidence type="ECO:0000256" key="14">
    <source>
        <dbReference type="SAM" id="SignalP"/>
    </source>
</evidence>
<dbReference type="InterPro" id="IPR007110">
    <property type="entry name" value="Ig-like_dom"/>
</dbReference>
<evidence type="ECO:0000256" key="6">
    <source>
        <dbReference type="ARBA" id="ARBA00022729"/>
    </source>
</evidence>
<feature type="domain" description="Ig-like" evidence="17">
    <location>
        <begin position="200"/>
        <end position="293"/>
    </location>
</feature>
<evidence type="ECO:0000256" key="3">
    <source>
        <dbReference type="ARBA" id="ARBA00022525"/>
    </source>
</evidence>
<dbReference type="SMART" id="SM00409">
    <property type="entry name" value="IG"/>
    <property type="match status" value="1"/>
</dbReference>
<evidence type="ECO:0000313" key="20">
    <source>
        <dbReference type="EMBL" id="KAK3529322.1"/>
    </source>
</evidence>
<keyword evidence="3" id="KW-0964">Secreted</keyword>
<evidence type="ECO:0000256" key="8">
    <source>
        <dbReference type="ARBA" id="ARBA00022900"/>
    </source>
</evidence>
<feature type="domain" description="Kazal-like" evidence="19">
    <location>
        <begin position="118"/>
        <end position="169"/>
    </location>
</feature>
<evidence type="ECO:0000259" key="16">
    <source>
        <dbReference type="PROSITE" id="PS50279"/>
    </source>
</evidence>
<feature type="chain" id="PRO_5042253798" description="WAP, follistatin/kazal, immunoglobulin, kunitz and netrin domain containing 2" evidence="14">
    <location>
        <begin position="25"/>
        <end position="560"/>
    </location>
</feature>
<proteinExistence type="inferred from homology"/>
<dbReference type="InterPro" id="IPR036179">
    <property type="entry name" value="Ig-like_dom_sf"/>
</dbReference>
<dbReference type="Pfam" id="PF01759">
    <property type="entry name" value="NTR"/>
    <property type="match status" value="1"/>
</dbReference>
<dbReference type="CDD" id="cd00104">
    <property type="entry name" value="KAZAL_FS"/>
    <property type="match status" value="1"/>
</dbReference>
<sequence length="560" mass="62582">SHKTMRRWIWLFLAGELVMLRVRGMALQKAAYSHAGLCPNDVNPNLWVDAMSTCTRECETDQECEAFEKCCSNVCGSRSCVAARYMDATVKKATGSISNEATCDKFMCTQQGSECHIWNGQPTCKCRDRCEKEPHFTCASDGMTYYNKCYMDAEACSKGISLSVVTCRSHPVNTSPLPPGTTALPTTTLLLTTPLEVQSPVITGSPVEQSVFVGDTASFLCDVTGWPKPEITWEKQLEGKENIVMKPNHVLGNVVVTNVGQLVIYSAQLEDIGVYTCTATNSGGSIQAHFPLSVKQRDPEEEKPKNQPPFPAEECMKEPDTGDCGGEKPSWYYDSKRNSCFIFTYRNCNQNQNHFNTFDSCMLSCHAELPTPCGLPSLQGPCKFYKPRWAYSSTLNQCQPFIYGGCGGNDNNFETKEACEDLCPYPKNHRCKPCKSQHKMVSSFCKSDFVILGHITELTEEEGSGRAQINVDEILKDEKMGLKFMKNEPLEVTLQNMDWNCPCPNVTTSDGQIIIMGDVHNGMAVLQPESFVSQFSVRRLRRLREVISKNTCEILKEFRE</sequence>
<evidence type="ECO:0008006" key="22">
    <source>
        <dbReference type="Google" id="ProtNLM"/>
    </source>
</evidence>
<dbReference type="InterPro" id="IPR001134">
    <property type="entry name" value="Netrin_domain"/>
</dbReference>
<dbReference type="GO" id="GO:0004867">
    <property type="term" value="F:serine-type endopeptidase inhibitor activity"/>
    <property type="evidence" value="ECO:0007669"/>
    <property type="project" value="UniProtKB-KW"/>
</dbReference>
<dbReference type="SUPFAM" id="SSF57256">
    <property type="entry name" value="Elafin-like"/>
    <property type="match status" value="1"/>
</dbReference>